<keyword evidence="14" id="KW-1000">Mitochondrion outer membrane</keyword>
<comment type="subcellular location">
    <subcellularLocation>
        <location evidence="3">Cytoplasm</location>
        <location evidence="3">Cytosol</location>
    </subcellularLocation>
    <subcellularLocation>
        <location evidence="2">Mitochondrion inner membrane</location>
        <topology evidence="2">Single-pass membrane protein</topology>
    </subcellularLocation>
    <subcellularLocation>
        <location evidence="4">Mitochondrion outer membrane</location>
        <topology evidence="4">Single-pass membrane protein</topology>
    </subcellularLocation>
</comment>
<dbReference type="Pfam" id="PF00069">
    <property type="entry name" value="Pkinase"/>
    <property type="match status" value="1"/>
</dbReference>
<comment type="catalytic activity">
    <reaction evidence="24">
        <text>L-threonyl-[protein] + ATP = O-phospho-L-threonyl-[protein] + ADP + H(+)</text>
        <dbReference type="Rhea" id="RHEA:46608"/>
        <dbReference type="Rhea" id="RHEA-COMP:11060"/>
        <dbReference type="Rhea" id="RHEA-COMP:11605"/>
        <dbReference type="ChEBI" id="CHEBI:15378"/>
        <dbReference type="ChEBI" id="CHEBI:30013"/>
        <dbReference type="ChEBI" id="CHEBI:30616"/>
        <dbReference type="ChEBI" id="CHEBI:61977"/>
        <dbReference type="ChEBI" id="CHEBI:456216"/>
        <dbReference type="EC" id="2.7.11.1"/>
    </reaction>
</comment>
<evidence type="ECO:0000256" key="22">
    <source>
        <dbReference type="ARBA" id="ARBA00023136"/>
    </source>
</evidence>
<dbReference type="OMA" id="CLMAPEI"/>
<dbReference type="InterPro" id="IPR051511">
    <property type="entry name" value="MitoQC_Scaffold_Kinases"/>
</dbReference>
<evidence type="ECO:0000256" key="27">
    <source>
        <dbReference type="ARBA" id="ARBA00071830"/>
    </source>
</evidence>
<dbReference type="PANTHER" id="PTHR22972:SF7">
    <property type="entry name" value="SERINE_THREONINE-PROTEIN KINASE PINK1, MITOCHONDRIAL"/>
    <property type="match status" value="1"/>
</dbReference>
<evidence type="ECO:0000313" key="32">
    <source>
        <dbReference type="Proteomes" id="UP000288216"/>
    </source>
</evidence>
<comment type="catalytic activity">
    <reaction evidence="25">
        <text>L-seryl-[protein] + ATP = O-phospho-L-seryl-[protein] + ADP + H(+)</text>
        <dbReference type="Rhea" id="RHEA:17989"/>
        <dbReference type="Rhea" id="RHEA-COMP:9863"/>
        <dbReference type="Rhea" id="RHEA-COMP:11604"/>
        <dbReference type="ChEBI" id="CHEBI:15378"/>
        <dbReference type="ChEBI" id="CHEBI:29999"/>
        <dbReference type="ChEBI" id="CHEBI:30616"/>
        <dbReference type="ChEBI" id="CHEBI:83421"/>
        <dbReference type="ChEBI" id="CHEBI:456216"/>
        <dbReference type="EC" id="2.7.11.1"/>
    </reaction>
</comment>
<dbReference type="GO" id="GO:0006950">
    <property type="term" value="P:response to stress"/>
    <property type="evidence" value="ECO:0007669"/>
    <property type="project" value="UniProtKB-ARBA"/>
</dbReference>
<dbReference type="GO" id="GO:0000422">
    <property type="term" value="P:autophagy of mitochondrion"/>
    <property type="evidence" value="ECO:0007669"/>
    <property type="project" value="TreeGrafter"/>
</dbReference>
<dbReference type="InterPro" id="IPR000719">
    <property type="entry name" value="Prot_kinase_dom"/>
</dbReference>
<evidence type="ECO:0000256" key="24">
    <source>
        <dbReference type="ARBA" id="ARBA00047899"/>
    </source>
</evidence>
<comment type="subunit">
    <text evidence="26">Upon mitochondrial depolarization, it forms a supercomplex with TOM and TIM23 complexes. PINK1-TOM-TIM23 supercomplex formation requires PINK1 interaction with TOMM20 and TOMM70 and is critical for PINK1 stabilization at the outer mitochondrial membrane, kinase activation and downstream mitophagy. Upon mitochondrial depolarization, interacts with TIMM23; the interaction is required for PINK1 accumulation at the outer mitochondrial membrane, kinase activation by autophosphorylation and PRKN recruitement to mitochondria. Interacts with PRKN. Interacts with FBXO7. Forms a complex with PRKN and PARK7. Interacts with NENF.</text>
</comment>
<evidence type="ECO:0000256" key="2">
    <source>
        <dbReference type="ARBA" id="ARBA00004434"/>
    </source>
</evidence>
<organism evidence="31 32">
    <name type="scientific">Scyliorhinus torazame</name>
    <name type="common">Cloudy catshark</name>
    <name type="synonym">Catulus torazame</name>
    <dbReference type="NCBI Taxonomy" id="75743"/>
    <lineage>
        <taxon>Eukaryota</taxon>
        <taxon>Metazoa</taxon>
        <taxon>Chordata</taxon>
        <taxon>Craniata</taxon>
        <taxon>Vertebrata</taxon>
        <taxon>Chondrichthyes</taxon>
        <taxon>Elasmobranchii</taxon>
        <taxon>Galeomorphii</taxon>
        <taxon>Galeoidea</taxon>
        <taxon>Carcharhiniformes</taxon>
        <taxon>Scyliorhinidae</taxon>
        <taxon>Scyliorhinus</taxon>
    </lineage>
</organism>
<keyword evidence="7" id="KW-0723">Serine/threonine-protein kinase</keyword>
<evidence type="ECO:0000256" key="14">
    <source>
        <dbReference type="ARBA" id="ARBA00022787"/>
    </source>
</evidence>
<dbReference type="PROSITE" id="PS50011">
    <property type="entry name" value="PROTEIN_KINASE_DOM"/>
    <property type="match status" value="1"/>
</dbReference>
<evidence type="ECO:0000256" key="17">
    <source>
        <dbReference type="ARBA" id="ARBA00022842"/>
    </source>
</evidence>
<dbReference type="PROSITE" id="PS00108">
    <property type="entry name" value="PROTEIN_KINASE_ST"/>
    <property type="match status" value="1"/>
</dbReference>
<proteinExistence type="inferred from homology"/>
<dbReference type="PANTHER" id="PTHR22972">
    <property type="entry name" value="SERINE/THREONINE PROTEIN KINASE"/>
    <property type="match status" value="1"/>
</dbReference>
<keyword evidence="20" id="KW-0072">Autophagy</keyword>
<keyword evidence="13" id="KW-0418">Kinase</keyword>
<keyword evidence="15" id="KW-0999">Mitochondrion inner membrane</keyword>
<dbReference type="InterPro" id="IPR008271">
    <property type="entry name" value="Ser/Thr_kinase_AS"/>
</dbReference>
<dbReference type="OrthoDB" id="1405469at2759"/>
<dbReference type="SUPFAM" id="SSF56112">
    <property type="entry name" value="Protein kinase-like (PK-like)"/>
    <property type="match status" value="1"/>
</dbReference>
<evidence type="ECO:0000256" key="3">
    <source>
        <dbReference type="ARBA" id="ARBA00004514"/>
    </source>
</evidence>
<evidence type="ECO:0000313" key="31">
    <source>
        <dbReference type="EMBL" id="GCB64852.1"/>
    </source>
</evidence>
<feature type="compositionally biased region" description="Polar residues" evidence="29">
    <location>
        <begin position="282"/>
        <end position="292"/>
    </location>
</feature>
<sequence>MSVRRLLARGFELGRSALRLVAPAARGSAAHLGRPWAQPPPLRAGPLDRYRYFRLSVGGLAAQLQRRGCRPLRGPGGALLAFGLGLGFIEQRAEEARLGTAACEEIQALFKRKKIKYENSIPFSTRGYRFEDYKVGCHIGKGCNAAVYNAFIPGLVNPKESDTVTTPQRVREGNREEKSVATVQDVSTEDPEVIKSTTITPETSSLSFVILKREPSTDPLSVSEGNINYPLGASEGDISYPLGPSEGDISYPLGSSQGDISYPLGSSQGDISYPLGSSQGDISYPLGSSQGDISYPLGPSEGDISYPLGPSEGDISYPLGPSEGDISYPLGSSQGDISYPLGSSQGDISYPLESSEGDISYPLGSSEGHISYPLGSSEGHISYPLGSSEGDISYPLGAYKGEMGYPLALKMLWNIKVGSSSDAILTAMGKELVPTLPNALTSKFDRTKSHNRKKMKPHPNIIQIVRAFVDNVPLLPGAWIEYPDVLPTRLNPSGLGHNRTLFLVMKSYPCTLRQYLQVCIPNIKYGTLMILQLLEGVDHLVQHGIAHRDLKSDNILVEFDSVGCPRLVITDFGCCLAEESLGLRLPFNSMDVDRGGNSCLMAPEISAAVPGPNVAIDYSKSDAWSVGTLAYEILGLHNPFYGCGMDYLESRNYQEDNLPPLPGSIHTDVRLVVNRLLCRDPKRRLSARVAADMLHLHLWGTELLTSTQINAAKVLDWLRCQTLLTFLQLTMSRELSVETELKRSFLANLSFEELRLGLDMLRHGKC</sequence>
<comment type="similarity">
    <text evidence="23">Belongs to the protein kinase superfamily.</text>
</comment>
<dbReference type="STRING" id="75743.A0A401NVH2"/>
<keyword evidence="6" id="KW-0963">Cytoplasm</keyword>
<keyword evidence="8" id="KW-0597">Phosphoprotein</keyword>
<accession>A0A401NVH2</accession>
<evidence type="ECO:0000256" key="9">
    <source>
        <dbReference type="ARBA" id="ARBA00022679"/>
    </source>
</evidence>
<evidence type="ECO:0000256" key="8">
    <source>
        <dbReference type="ARBA" id="ARBA00022553"/>
    </source>
</evidence>
<dbReference type="GO" id="GO:0004674">
    <property type="term" value="F:protein serine/threonine kinase activity"/>
    <property type="evidence" value="ECO:0007669"/>
    <property type="project" value="UniProtKB-KW"/>
</dbReference>
<evidence type="ECO:0000256" key="12">
    <source>
        <dbReference type="ARBA" id="ARBA00022741"/>
    </source>
</evidence>
<evidence type="ECO:0000256" key="13">
    <source>
        <dbReference type="ARBA" id="ARBA00022777"/>
    </source>
</evidence>
<feature type="region of interest" description="Disordered" evidence="29">
    <location>
        <begin position="282"/>
        <end position="333"/>
    </location>
</feature>
<dbReference type="EMBL" id="BFAA01005501">
    <property type="protein sequence ID" value="GCB64852.1"/>
    <property type="molecule type" value="Genomic_DNA"/>
</dbReference>
<feature type="domain" description="Protein kinase" evidence="30">
    <location>
        <begin position="379"/>
        <end position="698"/>
    </location>
</feature>
<name>A0A401NVH2_SCYTO</name>
<dbReference type="SMART" id="SM00220">
    <property type="entry name" value="S_TKc"/>
    <property type="match status" value="1"/>
</dbReference>
<protein>
    <recommendedName>
        <fullName evidence="28">Serine/threonine-protein kinase PINK1, mitochondrial</fullName>
        <ecNumber evidence="5">2.7.11.1</ecNumber>
    </recommendedName>
    <alternativeName>
        <fullName evidence="27">Serine/threonine-protein kinase Pink1, mitochondrial</fullName>
    </alternativeName>
</protein>
<evidence type="ECO:0000259" key="30">
    <source>
        <dbReference type="PROSITE" id="PS50011"/>
    </source>
</evidence>
<evidence type="ECO:0000256" key="26">
    <source>
        <dbReference type="ARBA" id="ARBA00062732"/>
    </source>
</evidence>
<keyword evidence="17" id="KW-0460">Magnesium</keyword>
<evidence type="ECO:0000256" key="25">
    <source>
        <dbReference type="ARBA" id="ARBA00048679"/>
    </source>
</evidence>
<evidence type="ECO:0000256" key="1">
    <source>
        <dbReference type="ARBA" id="ARBA00001946"/>
    </source>
</evidence>
<comment type="caution">
    <text evidence="31">The sequence shown here is derived from an EMBL/GenBank/DDBJ whole genome shotgun (WGS) entry which is preliminary data.</text>
</comment>
<keyword evidence="32" id="KW-1185">Reference proteome</keyword>
<evidence type="ECO:0000256" key="11">
    <source>
        <dbReference type="ARBA" id="ARBA00022723"/>
    </source>
</evidence>
<evidence type="ECO:0000256" key="20">
    <source>
        <dbReference type="ARBA" id="ARBA00023006"/>
    </source>
</evidence>
<evidence type="ECO:0000256" key="16">
    <source>
        <dbReference type="ARBA" id="ARBA00022840"/>
    </source>
</evidence>
<dbReference type="FunFam" id="1.10.510.10:FF:000418">
    <property type="entry name" value="PTEN induced kinase 1"/>
    <property type="match status" value="1"/>
</dbReference>
<reference evidence="31 32" key="1">
    <citation type="journal article" date="2018" name="Nat. Ecol. Evol.">
        <title>Shark genomes provide insights into elasmobranch evolution and the origin of vertebrates.</title>
        <authorList>
            <person name="Hara Y"/>
            <person name="Yamaguchi K"/>
            <person name="Onimaru K"/>
            <person name="Kadota M"/>
            <person name="Koyanagi M"/>
            <person name="Keeley SD"/>
            <person name="Tatsumi K"/>
            <person name="Tanaka K"/>
            <person name="Motone F"/>
            <person name="Kageyama Y"/>
            <person name="Nozu R"/>
            <person name="Adachi N"/>
            <person name="Nishimura O"/>
            <person name="Nakagawa R"/>
            <person name="Tanegashima C"/>
            <person name="Kiyatake I"/>
            <person name="Matsumoto R"/>
            <person name="Murakumo K"/>
            <person name="Nishida K"/>
            <person name="Terakita A"/>
            <person name="Kuratani S"/>
            <person name="Sato K"/>
            <person name="Hyodo S Kuraku.S."/>
        </authorList>
    </citation>
    <scope>NUCLEOTIDE SEQUENCE [LARGE SCALE GENOMIC DNA]</scope>
</reference>
<evidence type="ECO:0000256" key="4">
    <source>
        <dbReference type="ARBA" id="ARBA00004572"/>
    </source>
</evidence>
<dbReference type="GO" id="GO:0005783">
    <property type="term" value="C:endoplasmic reticulum"/>
    <property type="evidence" value="ECO:0007669"/>
    <property type="project" value="UniProtKB-ARBA"/>
</dbReference>
<dbReference type="GO" id="GO:0046872">
    <property type="term" value="F:metal ion binding"/>
    <property type="evidence" value="ECO:0007669"/>
    <property type="project" value="UniProtKB-KW"/>
</dbReference>
<keyword evidence="12" id="KW-0547">Nucleotide-binding</keyword>
<feature type="compositionally biased region" description="Basic and acidic residues" evidence="29">
    <location>
        <begin position="169"/>
        <end position="179"/>
    </location>
</feature>
<dbReference type="InterPro" id="IPR011009">
    <property type="entry name" value="Kinase-like_dom_sf"/>
</dbReference>
<evidence type="ECO:0000256" key="28">
    <source>
        <dbReference type="ARBA" id="ARBA00074253"/>
    </source>
</evidence>
<evidence type="ECO:0000256" key="7">
    <source>
        <dbReference type="ARBA" id="ARBA00022527"/>
    </source>
</evidence>
<keyword evidence="22" id="KW-0472">Membrane</keyword>
<evidence type="ECO:0000256" key="19">
    <source>
        <dbReference type="ARBA" id="ARBA00022989"/>
    </source>
</evidence>
<comment type="cofactor">
    <cofactor evidence="1">
        <name>Mg(2+)</name>
        <dbReference type="ChEBI" id="CHEBI:18420"/>
    </cofactor>
</comment>
<keyword evidence="19" id="KW-1133">Transmembrane helix</keyword>
<keyword evidence="9" id="KW-0808">Transferase</keyword>
<dbReference type="GO" id="GO:0005741">
    <property type="term" value="C:mitochondrial outer membrane"/>
    <property type="evidence" value="ECO:0007669"/>
    <property type="project" value="UniProtKB-SubCell"/>
</dbReference>
<dbReference type="GO" id="GO:0005743">
    <property type="term" value="C:mitochondrial inner membrane"/>
    <property type="evidence" value="ECO:0007669"/>
    <property type="project" value="UniProtKB-SubCell"/>
</dbReference>
<keyword evidence="11" id="KW-0479">Metal-binding</keyword>
<gene>
    <name evidence="31" type="ORF">scyTo_0011809</name>
</gene>
<dbReference type="GO" id="GO:0005524">
    <property type="term" value="F:ATP binding"/>
    <property type="evidence" value="ECO:0007669"/>
    <property type="project" value="UniProtKB-KW"/>
</dbReference>
<evidence type="ECO:0000256" key="18">
    <source>
        <dbReference type="ARBA" id="ARBA00022946"/>
    </source>
</evidence>
<evidence type="ECO:0000256" key="6">
    <source>
        <dbReference type="ARBA" id="ARBA00022490"/>
    </source>
</evidence>
<feature type="region of interest" description="Disordered" evidence="29">
    <location>
        <begin position="160"/>
        <end position="189"/>
    </location>
</feature>
<keyword evidence="21" id="KW-0496">Mitochondrion</keyword>
<dbReference type="GO" id="GO:0043066">
    <property type="term" value="P:negative regulation of apoptotic process"/>
    <property type="evidence" value="ECO:0007669"/>
    <property type="project" value="UniProtKB-ARBA"/>
</dbReference>
<evidence type="ECO:0000256" key="29">
    <source>
        <dbReference type="SAM" id="MobiDB-lite"/>
    </source>
</evidence>
<dbReference type="AlphaFoldDB" id="A0A401NVH2"/>
<evidence type="ECO:0000256" key="5">
    <source>
        <dbReference type="ARBA" id="ARBA00012513"/>
    </source>
</evidence>
<dbReference type="Gene3D" id="1.10.510.10">
    <property type="entry name" value="Transferase(Phosphotransferase) domain 1"/>
    <property type="match status" value="1"/>
</dbReference>
<keyword evidence="10" id="KW-0812">Transmembrane</keyword>
<dbReference type="EC" id="2.7.11.1" evidence="5"/>
<keyword evidence="18" id="KW-0809">Transit peptide</keyword>
<evidence type="ECO:0000256" key="10">
    <source>
        <dbReference type="ARBA" id="ARBA00022692"/>
    </source>
</evidence>
<evidence type="ECO:0000256" key="15">
    <source>
        <dbReference type="ARBA" id="ARBA00022792"/>
    </source>
</evidence>
<keyword evidence="16" id="KW-0067">ATP-binding</keyword>
<evidence type="ECO:0000256" key="21">
    <source>
        <dbReference type="ARBA" id="ARBA00023128"/>
    </source>
</evidence>
<dbReference type="GO" id="GO:0005829">
    <property type="term" value="C:cytosol"/>
    <property type="evidence" value="ECO:0007669"/>
    <property type="project" value="UniProtKB-SubCell"/>
</dbReference>
<evidence type="ECO:0000256" key="23">
    <source>
        <dbReference type="ARBA" id="ARBA00038349"/>
    </source>
</evidence>
<dbReference type="Proteomes" id="UP000288216">
    <property type="component" value="Unassembled WGS sequence"/>
</dbReference>
<dbReference type="GO" id="GO:0090141">
    <property type="term" value="P:positive regulation of mitochondrial fission"/>
    <property type="evidence" value="ECO:0007669"/>
    <property type="project" value="TreeGrafter"/>
</dbReference>